<dbReference type="Proteomes" id="UP000053681">
    <property type="component" value="Unassembled WGS sequence"/>
</dbReference>
<organism evidence="2 3">
    <name type="scientific">Priestia veravalensis</name>
    <dbReference type="NCBI Taxonomy" id="1414648"/>
    <lineage>
        <taxon>Bacteria</taxon>
        <taxon>Bacillati</taxon>
        <taxon>Bacillota</taxon>
        <taxon>Bacilli</taxon>
        <taxon>Bacillales</taxon>
        <taxon>Bacillaceae</taxon>
        <taxon>Priestia</taxon>
    </lineage>
</organism>
<comment type="caution">
    <text evidence="2">The sequence shown here is derived from an EMBL/GenBank/DDBJ whole genome shotgun (WGS) entry which is preliminary data.</text>
</comment>
<dbReference type="RefSeq" id="WP_062687460.1">
    <property type="nucleotide sequence ID" value="NZ_KQ758752.1"/>
</dbReference>
<evidence type="ECO:0000313" key="3">
    <source>
        <dbReference type="Proteomes" id="UP000053681"/>
    </source>
</evidence>
<reference evidence="2 3" key="1">
    <citation type="submission" date="2015-11" db="EMBL/GenBank/DDBJ databases">
        <title>Bacillus caseinolyticus sp nov.</title>
        <authorList>
            <person name="Dastager S.G."/>
            <person name="Mawlankar R."/>
        </authorList>
    </citation>
    <scope>NUCLEOTIDE SEQUENCE [LARGE SCALE GENOMIC DNA]</scope>
    <source>
        <strain evidence="2 3">SGD-V-76</strain>
    </source>
</reference>
<sequence length="207" mass="23617">MNEEQSNETRPVEQKPSEVAVEELPNTRALQDEFTRSMLKSAQETEKGYYTLVSQTGEYEMLFPAGGEISSGSYTNNQGVNEAFMAGVLYEDKTQARIKVHFNQKQSNDETGIQYAQKFLKKNLGIEDEFKNIEKNGNTFYLAPFQSENGYYGYGAYIYDTSRDVGGIEFIYTTECRESISPCRPSNQEVMEKVEKILSSVEFNKEK</sequence>
<dbReference type="AlphaFoldDB" id="A0A0V8JBH3"/>
<protein>
    <submittedName>
        <fullName evidence="2">Uncharacterized protein</fullName>
    </submittedName>
</protein>
<evidence type="ECO:0000313" key="2">
    <source>
        <dbReference type="EMBL" id="KSU83984.1"/>
    </source>
</evidence>
<accession>A0A0V8JBH3</accession>
<feature type="region of interest" description="Disordered" evidence="1">
    <location>
        <begin position="1"/>
        <end position="28"/>
    </location>
</feature>
<dbReference type="EMBL" id="LNQP01000138">
    <property type="protein sequence ID" value="KSU83984.1"/>
    <property type="molecule type" value="Genomic_DNA"/>
</dbReference>
<proteinExistence type="predicted"/>
<evidence type="ECO:0000256" key="1">
    <source>
        <dbReference type="SAM" id="MobiDB-lite"/>
    </source>
</evidence>
<keyword evidence="3" id="KW-1185">Reference proteome</keyword>
<gene>
    <name evidence="2" type="ORF">AS180_21095</name>
</gene>
<name>A0A0V8JBH3_9BACI</name>